<proteinExistence type="predicted"/>
<protein>
    <submittedName>
        <fullName evidence="2">Uncharacterized protein</fullName>
    </submittedName>
</protein>
<reference evidence="2" key="1">
    <citation type="submission" date="2015-11" db="EMBL/GenBank/DDBJ databases">
        <title>Genomes of Abundant and Widespread Viruses from the Deep Ocean.</title>
        <authorList>
            <person name="Mizuno C.M."/>
            <person name="Ghai R."/>
            <person name="Saghai A."/>
            <person name="Lopez-Garcia P."/>
            <person name="Rodriguez-Valera F."/>
        </authorList>
    </citation>
    <scope>NUCLEOTIDE SEQUENCE</scope>
</reference>
<organism evidence="2">
    <name type="scientific">uncultured Bacteroidota bacterium</name>
    <dbReference type="NCBI Taxonomy" id="152509"/>
    <lineage>
        <taxon>Bacteria</taxon>
        <taxon>Pseudomonadati</taxon>
        <taxon>Bacteroidota</taxon>
        <taxon>environmental samples</taxon>
    </lineage>
</organism>
<dbReference type="AlphaFoldDB" id="A0A1B0Z1Q9"/>
<evidence type="ECO:0000256" key="1">
    <source>
        <dbReference type="SAM" id="Coils"/>
    </source>
</evidence>
<sequence length="77" mass="8732">MKDHHIPVEGHLDLVRDSTSHAIINKNVGAYEQAKRRAAAAQAQRDEIRDTNREINHLKSEIHEIKNLLKELVGNSS</sequence>
<dbReference type="EMBL" id="KT997799">
    <property type="protein sequence ID" value="ANO58130.1"/>
    <property type="molecule type" value="Genomic_DNA"/>
</dbReference>
<accession>A0A1B0Z1Q9</accession>
<name>A0A1B0Z1Q9_9BACT</name>
<feature type="coiled-coil region" evidence="1">
    <location>
        <begin position="31"/>
        <end position="75"/>
    </location>
</feature>
<keyword evidence="1" id="KW-0175">Coiled coil</keyword>
<evidence type="ECO:0000313" key="2">
    <source>
        <dbReference type="EMBL" id="ANO58130.1"/>
    </source>
</evidence>